<dbReference type="AlphaFoldDB" id="A0A7C3PJX7"/>
<gene>
    <name evidence="2" type="ORF">ENR64_26745</name>
</gene>
<reference evidence="2" key="1">
    <citation type="journal article" date="2020" name="mSystems">
        <title>Genome- and Community-Level Interaction Insights into Carbon Utilization and Element Cycling Functions of Hydrothermarchaeota in Hydrothermal Sediment.</title>
        <authorList>
            <person name="Zhou Z."/>
            <person name="Liu Y."/>
            <person name="Xu W."/>
            <person name="Pan J."/>
            <person name="Luo Z.H."/>
            <person name="Li M."/>
        </authorList>
    </citation>
    <scope>NUCLEOTIDE SEQUENCE [LARGE SCALE GENOMIC DNA]</scope>
    <source>
        <strain evidence="2">SpSt-418</strain>
    </source>
</reference>
<dbReference type="InterPro" id="IPR006680">
    <property type="entry name" value="Amidohydro-rel"/>
</dbReference>
<feature type="domain" description="Amidohydrolase-related" evidence="1">
    <location>
        <begin position="172"/>
        <end position="351"/>
    </location>
</feature>
<organism evidence="2">
    <name type="scientific">Oscillatoriales cyanobacterium SpSt-418</name>
    <dbReference type="NCBI Taxonomy" id="2282169"/>
    <lineage>
        <taxon>Bacteria</taxon>
        <taxon>Bacillati</taxon>
        <taxon>Cyanobacteriota</taxon>
        <taxon>Cyanophyceae</taxon>
        <taxon>Oscillatoriophycideae</taxon>
        <taxon>Oscillatoriales</taxon>
    </lineage>
</organism>
<dbReference type="EMBL" id="DSRU01000393">
    <property type="protein sequence ID" value="HFN01280.1"/>
    <property type="molecule type" value="Genomic_DNA"/>
</dbReference>
<evidence type="ECO:0000259" key="1">
    <source>
        <dbReference type="Pfam" id="PF04909"/>
    </source>
</evidence>
<comment type="caution">
    <text evidence="2">The sequence shown here is derived from an EMBL/GenBank/DDBJ whole genome shotgun (WGS) entry which is preliminary data.</text>
</comment>
<proteinExistence type="predicted"/>
<evidence type="ECO:0000313" key="2">
    <source>
        <dbReference type="EMBL" id="HFN01280.1"/>
    </source>
</evidence>
<sequence>MFYFRKAKLLLIAFVVSLLFVFVGAYSAIAQKSSSSSSSSVVFDDVHFHLTNYIQKGIKLKEFVKLMGSKVNRTAVFGIPLQQKWDYFVDGERAPDYYLLSDTDLYYYSLVDAMIAQEYLKLTPAQQKHIDPMITGFNPTDMYATAHIIRVLKMYPGVFSGIGEFTIHKEFVSYKVNGHTASLTNPALDRVFALAGDIGLVTLIHCDIDSIRPAMGDRPAYFDDLKRLFKTHPKTSIIWAHTGLGRVVSPRENHLKFLEEILKDPALTHVTFDISWDEVAKWVVQSPQNAKAWADLINRYPDRFLFGTDAVAPKTEAAFFKTYDDYKPLWSLLDKDTSYKVRVGNYERIFDQANTKVREWEKTQAEQFDAKRELDQSLPVPKAIINNRYLAS</sequence>
<dbReference type="Pfam" id="PF04909">
    <property type="entry name" value="Amidohydro_2"/>
    <property type="match status" value="1"/>
</dbReference>
<dbReference type="InterPro" id="IPR032466">
    <property type="entry name" value="Metal_Hydrolase"/>
</dbReference>
<dbReference type="Gene3D" id="3.20.20.140">
    <property type="entry name" value="Metal-dependent hydrolases"/>
    <property type="match status" value="1"/>
</dbReference>
<dbReference type="GO" id="GO:0016787">
    <property type="term" value="F:hydrolase activity"/>
    <property type="evidence" value="ECO:0007669"/>
    <property type="project" value="UniProtKB-KW"/>
</dbReference>
<keyword evidence="2" id="KW-0378">Hydrolase</keyword>
<dbReference type="SUPFAM" id="SSF51556">
    <property type="entry name" value="Metallo-dependent hydrolases"/>
    <property type="match status" value="1"/>
</dbReference>
<protein>
    <submittedName>
        <fullName evidence="2">Amidohydrolase</fullName>
    </submittedName>
</protein>
<accession>A0A7C3PJX7</accession>
<name>A0A7C3PJX7_9CYAN</name>